<evidence type="ECO:0000313" key="2">
    <source>
        <dbReference type="Proteomes" id="UP000256862"/>
    </source>
</evidence>
<dbReference type="Proteomes" id="UP000256862">
    <property type="component" value="Unassembled WGS sequence"/>
</dbReference>
<accession>A0A375FJY5</accession>
<name>A0A375FJY5_9BURK</name>
<dbReference type="EMBL" id="OGUS01000011">
    <property type="protein sequence ID" value="SPC05544.1"/>
    <property type="molecule type" value="Genomic_DNA"/>
</dbReference>
<sequence>MESMVAPMCVNPARKAGVPAR</sequence>
<organism evidence="1 2">
    <name type="scientific">Cupriavidus oxalaticus</name>
    <dbReference type="NCBI Taxonomy" id="96344"/>
    <lineage>
        <taxon>Bacteria</taxon>
        <taxon>Pseudomonadati</taxon>
        <taxon>Pseudomonadota</taxon>
        <taxon>Betaproteobacteria</taxon>
        <taxon>Burkholderiales</taxon>
        <taxon>Burkholderiaceae</taxon>
        <taxon>Cupriavidus</taxon>
    </lineage>
</organism>
<comment type="caution">
    <text evidence="1">The sequence shown here is derived from an EMBL/GenBank/DDBJ whole genome shotgun (WGS) entry which is preliminary data.</text>
</comment>
<proteinExistence type="predicted"/>
<evidence type="ECO:0000313" key="1">
    <source>
        <dbReference type="EMBL" id="SPC05544.1"/>
    </source>
</evidence>
<protein>
    <submittedName>
        <fullName evidence="1">Uncharacterized protein</fullName>
    </submittedName>
</protein>
<reference evidence="2" key="1">
    <citation type="submission" date="2018-01" db="EMBL/GenBank/DDBJ databases">
        <authorList>
            <person name="Gaut B.S."/>
            <person name="Morton B.R."/>
            <person name="Clegg M.T."/>
            <person name="Duvall M.R."/>
        </authorList>
    </citation>
    <scope>NUCLEOTIDE SEQUENCE [LARGE SCALE GENOMIC DNA]</scope>
</reference>
<gene>
    <name evidence="1" type="ORF">CO2235_U1080011</name>
</gene>
<dbReference type="AlphaFoldDB" id="A0A375FJY5"/>